<evidence type="ECO:0000313" key="1">
    <source>
        <dbReference type="EMBL" id="MBC3916442.1"/>
    </source>
</evidence>
<evidence type="ECO:0008006" key="3">
    <source>
        <dbReference type="Google" id="ProtNLM"/>
    </source>
</evidence>
<gene>
    <name evidence="1" type="ORF">H8L32_02975</name>
</gene>
<proteinExistence type="predicted"/>
<name>A0ABR6ZKM7_9BURK</name>
<reference evidence="1 2" key="1">
    <citation type="submission" date="2020-08" db="EMBL/GenBank/DDBJ databases">
        <title>Novel species isolated from subtropical streams in China.</title>
        <authorList>
            <person name="Lu H."/>
        </authorList>
    </citation>
    <scope>NUCLEOTIDE SEQUENCE [LARGE SCALE GENOMIC DNA]</scope>
    <source>
        <strain evidence="1 2">CY18W</strain>
    </source>
</reference>
<dbReference type="Proteomes" id="UP000650424">
    <property type="component" value="Unassembled WGS sequence"/>
</dbReference>
<sequence>MKILLSITLLIIGFITSGCSTLQLSKEDATKIDAIKLNAKIDVPEKALFQGGASNFQNLGWLGPAIAAFDRPNDVVLTDFLKNKKIDIREIVYGQFLGELKNTILSSKIKEKSDHEITLSIVEYGLRKGWGFSNDMRPSVKILATMSDQHGNIVWKQEAFVGGATTELPIHPLEEWVKDPEALKDGFVMASKLAVSSILKDFELKELH</sequence>
<dbReference type="RefSeq" id="WP_186945662.1">
    <property type="nucleotide sequence ID" value="NZ_JACOGF010000001.1"/>
</dbReference>
<organism evidence="1 2">
    <name type="scientific">Undibacterium hunanense</name>
    <dbReference type="NCBI Taxonomy" id="2762292"/>
    <lineage>
        <taxon>Bacteria</taxon>
        <taxon>Pseudomonadati</taxon>
        <taxon>Pseudomonadota</taxon>
        <taxon>Betaproteobacteria</taxon>
        <taxon>Burkholderiales</taxon>
        <taxon>Oxalobacteraceae</taxon>
        <taxon>Undibacterium</taxon>
    </lineage>
</organism>
<dbReference type="EMBL" id="JACOGF010000001">
    <property type="protein sequence ID" value="MBC3916442.1"/>
    <property type="molecule type" value="Genomic_DNA"/>
</dbReference>
<accession>A0ABR6ZKM7</accession>
<comment type="caution">
    <text evidence="1">The sequence shown here is derived from an EMBL/GenBank/DDBJ whole genome shotgun (WGS) entry which is preliminary data.</text>
</comment>
<evidence type="ECO:0000313" key="2">
    <source>
        <dbReference type="Proteomes" id="UP000650424"/>
    </source>
</evidence>
<dbReference type="PROSITE" id="PS51257">
    <property type="entry name" value="PROKAR_LIPOPROTEIN"/>
    <property type="match status" value="1"/>
</dbReference>
<protein>
    <recommendedName>
        <fullName evidence="3">ABC-type transport auxiliary lipoprotein component domain-containing protein</fullName>
    </recommendedName>
</protein>
<keyword evidence="2" id="KW-1185">Reference proteome</keyword>